<name>D7A7S4_ANCN5</name>
<dbReference type="Proteomes" id="UP000006633">
    <property type="component" value="Chromosome"/>
</dbReference>
<gene>
    <name evidence="2" type="ordered locus">Snov_1203</name>
</gene>
<dbReference type="KEGG" id="sno:Snov_1203"/>
<evidence type="ECO:0000313" key="3">
    <source>
        <dbReference type="Proteomes" id="UP000006633"/>
    </source>
</evidence>
<feature type="domain" description="Conserved hypothetical protein CHP03032" evidence="1">
    <location>
        <begin position="33"/>
        <end position="353"/>
    </location>
</feature>
<reference evidence="2 3" key="1">
    <citation type="journal article" date="2012" name="Stand. Genomic Sci.">
        <title>Complete genome sequence of the facultatively chemolithoautotrophic and methylotrophic alpha Proteobacterium Starkeya novella type strain (ATCC 8093(T)).</title>
        <authorList>
            <person name="Kappler U."/>
            <person name="Davenport K."/>
            <person name="Beatson S."/>
            <person name="Lucas S."/>
            <person name="Lapidus A."/>
            <person name="Copeland A."/>
            <person name="Berry K.W."/>
            <person name="Glavina Del Rio T."/>
            <person name="Hammon N."/>
            <person name="Dalin E."/>
            <person name="Tice H."/>
            <person name="Pitluck S."/>
            <person name="Richardson P."/>
            <person name="Bruce D."/>
            <person name="Goodwin L.A."/>
            <person name="Han C."/>
            <person name="Tapia R."/>
            <person name="Detter J.C."/>
            <person name="Chang Y.J."/>
            <person name="Jeffries C.D."/>
            <person name="Land M."/>
            <person name="Hauser L."/>
            <person name="Kyrpides N.C."/>
            <person name="Goker M."/>
            <person name="Ivanova N."/>
            <person name="Klenk H.P."/>
            <person name="Woyke T."/>
        </authorList>
    </citation>
    <scope>NUCLEOTIDE SEQUENCE [LARGE SCALE GENOMIC DNA]</scope>
    <source>
        <strain evidence="3">ATCC 8093 / DSM 506 / JCM 20403 / CCM 1077 / IAM 12100 / NBRC 12443 / NCIMB 10456</strain>
    </source>
</reference>
<dbReference type="InterPro" id="IPR017481">
    <property type="entry name" value="CHP03032"/>
</dbReference>
<dbReference type="RefSeq" id="WP_013166027.1">
    <property type="nucleotide sequence ID" value="NC_014217.1"/>
</dbReference>
<dbReference type="GO" id="GO:0016740">
    <property type="term" value="F:transferase activity"/>
    <property type="evidence" value="ECO:0007669"/>
    <property type="project" value="UniProtKB-KW"/>
</dbReference>
<dbReference type="eggNOG" id="COG0456">
    <property type="taxonomic scope" value="Bacteria"/>
</dbReference>
<evidence type="ECO:0000259" key="1">
    <source>
        <dbReference type="Pfam" id="PF16261"/>
    </source>
</evidence>
<organism evidence="2 3">
    <name type="scientific">Ancylobacter novellus (strain ATCC 8093 / DSM 506 / JCM 20403 / CCM 1077 / IAM 12100 / NBRC 12443 / NCIMB 10456)</name>
    <name type="common">Starkeya novella</name>
    <dbReference type="NCBI Taxonomy" id="639283"/>
    <lineage>
        <taxon>Bacteria</taxon>
        <taxon>Pseudomonadati</taxon>
        <taxon>Pseudomonadota</taxon>
        <taxon>Alphaproteobacteria</taxon>
        <taxon>Hyphomicrobiales</taxon>
        <taxon>Xanthobacteraceae</taxon>
        <taxon>Ancylobacter</taxon>
    </lineage>
</organism>
<dbReference type="AlphaFoldDB" id="D7A7S4"/>
<dbReference type="NCBIfam" id="TIGR03032">
    <property type="entry name" value="TIGR03032 family protein"/>
    <property type="match status" value="1"/>
</dbReference>
<dbReference type="Pfam" id="PF16261">
    <property type="entry name" value="DUF4915"/>
    <property type="match status" value="1"/>
</dbReference>
<evidence type="ECO:0000313" key="2">
    <source>
        <dbReference type="EMBL" id="ADH88522.1"/>
    </source>
</evidence>
<dbReference type="EMBL" id="CP002026">
    <property type="protein sequence ID" value="ADH88522.1"/>
    <property type="molecule type" value="Genomic_DNA"/>
</dbReference>
<accession>D7A7S4</accession>
<protein>
    <submittedName>
        <fullName evidence="2">GCN5-related N-acetyltransferase</fullName>
    </submittedName>
</protein>
<proteinExistence type="predicted"/>
<keyword evidence="3" id="KW-1185">Reference proteome</keyword>
<sequence>MIDLPADQPGTDSTVQRGNRGADAVKYSMSPGLPAFLGSERIAIAVSSYQSGKLYLIGQNVNGGLLVHERFFDKAMGICVADRDTILLATLFQIVRFQNVLERDQSINDLHDACYVPRELFTVGELDIHDIGQARDGSIVFVNTLYNCLATTSRRHSFTPLWKPPFISRIVKEDRCHLNGLAMEAGVPRYVTAVSQSDTVDAWRDRRATGGIVIDVQSGAVIAGGLSMPHSPRMYRGRLWLLNSGTGELGWIENHLSAHDARFRVLAFCPGFVRGLAFHGRYAFVGLSKPRYERFEGLALDRRLAEADSEPWCGLQIIDLDTGACLHWFRIDGSVVELYDVGVVPDLVRPMALGFTTDEILNLITHDPIETDGDLNP</sequence>
<dbReference type="HOGENOM" id="CLU_024442_0_0_5"/>